<reference evidence="5 6" key="1">
    <citation type="submission" date="2015-08" db="EMBL/GenBank/DDBJ databases">
        <title>Whole genome sequence of Flavobacterium akiainvivens IK-1T, from decaying Wikstroemia oahuensis, an endemic Hawaiian shrub.</title>
        <authorList>
            <person name="Wan X."/>
            <person name="Hou S."/>
            <person name="Saito J."/>
            <person name="Donachie S."/>
        </authorList>
    </citation>
    <scope>NUCLEOTIDE SEQUENCE [LARGE SCALE GENOMIC DNA]</scope>
    <source>
        <strain evidence="5 6">IK-1</strain>
    </source>
</reference>
<keyword evidence="2" id="KW-0808">Transferase</keyword>
<evidence type="ECO:0000256" key="3">
    <source>
        <dbReference type="ARBA" id="ARBA00022777"/>
    </source>
</evidence>
<dbReference type="Pfam" id="PF00294">
    <property type="entry name" value="PfkB"/>
    <property type="match status" value="1"/>
</dbReference>
<evidence type="ECO:0000313" key="6">
    <source>
        <dbReference type="Proteomes" id="UP000037755"/>
    </source>
</evidence>
<dbReference type="CDD" id="cd01167">
    <property type="entry name" value="bac_FRK"/>
    <property type="match status" value="1"/>
</dbReference>
<dbReference type="GO" id="GO:0016301">
    <property type="term" value="F:kinase activity"/>
    <property type="evidence" value="ECO:0007669"/>
    <property type="project" value="UniProtKB-KW"/>
</dbReference>
<dbReference type="RefSeq" id="WP_054406903.1">
    <property type="nucleotide sequence ID" value="NZ_FOYA01000003.1"/>
</dbReference>
<dbReference type="Proteomes" id="UP000037755">
    <property type="component" value="Unassembled WGS sequence"/>
</dbReference>
<name>A0A0M8MA14_9FLAO</name>
<dbReference type="Gene3D" id="3.40.1190.20">
    <property type="match status" value="1"/>
</dbReference>
<evidence type="ECO:0000259" key="4">
    <source>
        <dbReference type="Pfam" id="PF00294"/>
    </source>
</evidence>
<dbReference type="PANTHER" id="PTHR43085:SF57">
    <property type="entry name" value="CARBOHYDRATE KINASE PFKB DOMAIN-CONTAINING PROTEIN"/>
    <property type="match status" value="1"/>
</dbReference>
<evidence type="ECO:0000256" key="2">
    <source>
        <dbReference type="ARBA" id="ARBA00022679"/>
    </source>
</evidence>
<organism evidence="5 6">
    <name type="scientific">Flavobacterium akiainvivens</name>
    <dbReference type="NCBI Taxonomy" id="1202724"/>
    <lineage>
        <taxon>Bacteria</taxon>
        <taxon>Pseudomonadati</taxon>
        <taxon>Bacteroidota</taxon>
        <taxon>Flavobacteriia</taxon>
        <taxon>Flavobacteriales</taxon>
        <taxon>Flavobacteriaceae</taxon>
        <taxon>Flavobacterium</taxon>
    </lineage>
</organism>
<dbReference type="SUPFAM" id="SSF53613">
    <property type="entry name" value="Ribokinase-like"/>
    <property type="match status" value="1"/>
</dbReference>
<dbReference type="OrthoDB" id="9813569at2"/>
<dbReference type="AlphaFoldDB" id="A0A0M8MA14"/>
<accession>A0A0M8MA14</accession>
<comment type="similarity">
    <text evidence="1">Belongs to the carbohydrate kinase PfkB family.</text>
</comment>
<protein>
    <submittedName>
        <fullName evidence="5">Carbohydrate kinase</fullName>
    </submittedName>
</protein>
<sequence length="301" mass="32418">MDSKIKAVSFGEVLWDVFGTEKKIGGAPLNLALRMQSLGCDAAMISAIGNDHDGQNIIDYVQGKGLDTAGIVTVEGYPTGLVQVHLNEHGSASYDISYPSAWDKIALNKSARNLAESAHVIIYGSLACRDLVSQQALAELLQYNTFKVFDVNLRKPHYSLETLKTLMQPADFIKFNDDELLEIAAALGSTSDSLEENIHYVYKWLNKADVKGICVTRGAHGALLFWEGQLYDNGGYKVTVADTVGAGDSFLATLIMKLLSGLPPHKALDYACAMGALVAASPGANPHIEDTQVENLIANGQ</sequence>
<dbReference type="PATRIC" id="fig|1202724.3.peg.1313"/>
<feature type="domain" description="Carbohydrate kinase PfkB" evidence="4">
    <location>
        <begin position="10"/>
        <end position="287"/>
    </location>
</feature>
<evidence type="ECO:0000313" key="5">
    <source>
        <dbReference type="EMBL" id="KOS05695.1"/>
    </source>
</evidence>
<keyword evidence="6" id="KW-1185">Reference proteome</keyword>
<dbReference type="STRING" id="1202724.AM493_06330"/>
<dbReference type="InterPro" id="IPR050306">
    <property type="entry name" value="PfkB_Carbo_kinase"/>
</dbReference>
<comment type="caution">
    <text evidence="5">The sequence shown here is derived from an EMBL/GenBank/DDBJ whole genome shotgun (WGS) entry which is preliminary data.</text>
</comment>
<gene>
    <name evidence="5" type="ORF">AM493_06330</name>
</gene>
<dbReference type="EMBL" id="LIYD01000005">
    <property type="protein sequence ID" value="KOS05695.1"/>
    <property type="molecule type" value="Genomic_DNA"/>
</dbReference>
<proteinExistence type="inferred from homology"/>
<evidence type="ECO:0000256" key="1">
    <source>
        <dbReference type="ARBA" id="ARBA00010688"/>
    </source>
</evidence>
<keyword evidence="3 5" id="KW-0418">Kinase</keyword>
<dbReference type="InterPro" id="IPR011611">
    <property type="entry name" value="PfkB_dom"/>
</dbReference>
<dbReference type="InterPro" id="IPR029056">
    <property type="entry name" value="Ribokinase-like"/>
</dbReference>
<dbReference type="PANTHER" id="PTHR43085">
    <property type="entry name" value="HEXOKINASE FAMILY MEMBER"/>
    <property type="match status" value="1"/>
</dbReference>